<dbReference type="InterPro" id="IPR000192">
    <property type="entry name" value="Aminotrans_V_dom"/>
</dbReference>
<sequence>MKSISPFPSQAPFVHQAIRDQFPALKQTLGDHPLCYLDTAATSQKPQAVIDAMNEYYQLNNANVHRAAHQLSAQPPDNMKQCASKLATLLIHQSRKKLSSLTARPNQSTWSHTA</sequence>
<dbReference type="Gene3D" id="3.40.640.10">
    <property type="entry name" value="Type I PLP-dependent aspartate aminotransferase-like (Major domain)"/>
    <property type="match status" value="1"/>
</dbReference>
<evidence type="ECO:0000313" key="3">
    <source>
        <dbReference type="EMBL" id="MCT8985430.1"/>
    </source>
</evidence>
<dbReference type="EMBL" id="JAODOQ010000001">
    <property type="protein sequence ID" value="MCT8985430.1"/>
    <property type="molecule type" value="Genomic_DNA"/>
</dbReference>
<organism evidence="3 4">
    <name type="scientific">Shewanella phaeophyticola</name>
    <dbReference type="NCBI Taxonomy" id="2978345"/>
    <lineage>
        <taxon>Bacteria</taxon>
        <taxon>Pseudomonadati</taxon>
        <taxon>Pseudomonadota</taxon>
        <taxon>Gammaproteobacteria</taxon>
        <taxon>Alteromonadales</taxon>
        <taxon>Shewanellaceae</taxon>
        <taxon>Shewanella</taxon>
    </lineage>
</organism>
<keyword evidence="1" id="KW-0663">Pyridoxal phosphate</keyword>
<dbReference type="GO" id="GO:0008483">
    <property type="term" value="F:transaminase activity"/>
    <property type="evidence" value="ECO:0007669"/>
    <property type="project" value="UniProtKB-KW"/>
</dbReference>
<evidence type="ECO:0000256" key="1">
    <source>
        <dbReference type="ARBA" id="ARBA00022898"/>
    </source>
</evidence>
<dbReference type="SUPFAM" id="SSF53383">
    <property type="entry name" value="PLP-dependent transferases"/>
    <property type="match status" value="1"/>
</dbReference>
<gene>
    <name evidence="3" type="ORF">N4T56_01400</name>
</gene>
<keyword evidence="4" id="KW-1185">Reference proteome</keyword>
<evidence type="ECO:0000313" key="4">
    <source>
        <dbReference type="Proteomes" id="UP001431192"/>
    </source>
</evidence>
<keyword evidence="3" id="KW-0032">Aminotransferase</keyword>
<proteinExistence type="predicted"/>
<keyword evidence="3" id="KW-0808">Transferase</keyword>
<dbReference type="InterPro" id="IPR015424">
    <property type="entry name" value="PyrdxlP-dep_Trfase"/>
</dbReference>
<protein>
    <submittedName>
        <fullName evidence="3">Aminotransferase class V-fold PLP-dependent enzyme</fullName>
    </submittedName>
</protein>
<dbReference type="Proteomes" id="UP001431192">
    <property type="component" value="Unassembled WGS sequence"/>
</dbReference>
<reference evidence="3" key="1">
    <citation type="submission" date="2022-09" db="EMBL/GenBank/DDBJ databases">
        <title>Shewanella sp. KJ10-1 sp.nov, isolated from marine algae.</title>
        <authorList>
            <person name="Butt M."/>
            <person name="Lee J.K."/>
            <person name="Kim J.M."/>
            <person name="Choi D.G."/>
        </authorList>
    </citation>
    <scope>NUCLEOTIDE SEQUENCE</scope>
    <source>
        <strain evidence="3">KJ10-1</strain>
    </source>
</reference>
<dbReference type="InterPro" id="IPR015421">
    <property type="entry name" value="PyrdxlP-dep_Trfase_major"/>
</dbReference>
<name>A0ABT2P194_9GAMM</name>
<comment type="caution">
    <text evidence="3">The sequence shown here is derived from an EMBL/GenBank/DDBJ whole genome shotgun (WGS) entry which is preliminary data.</text>
</comment>
<dbReference type="InterPro" id="IPR015422">
    <property type="entry name" value="PyrdxlP-dep_Trfase_small"/>
</dbReference>
<dbReference type="Gene3D" id="3.90.1150.10">
    <property type="entry name" value="Aspartate Aminotransferase, domain 1"/>
    <property type="match status" value="1"/>
</dbReference>
<evidence type="ECO:0000259" key="2">
    <source>
        <dbReference type="Pfam" id="PF00266"/>
    </source>
</evidence>
<dbReference type="Pfam" id="PF00266">
    <property type="entry name" value="Aminotran_5"/>
    <property type="match status" value="1"/>
</dbReference>
<accession>A0ABT2P194</accession>
<feature type="domain" description="Aminotransferase class V" evidence="2">
    <location>
        <begin position="36"/>
        <end position="95"/>
    </location>
</feature>